<evidence type="ECO:0000313" key="1">
    <source>
        <dbReference type="EMBL" id="NDV38877.1"/>
    </source>
</evidence>
<organism evidence="1">
    <name type="scientific">Arcella intermedia</name>
    <dbReference type="NCBI Taxonomy" id="1963864"/>
    <lineage>
        <taxon>Eukaryota</taxon>
        <taxon>Amoebozoa</taxon>
        <taxon>Tubulinea</taxon>
        <taxon>Elardia</taxon>
        <taxon>Arcellinida</taxon>
        <taxon>Sphaerothecina</taxon>
        <taxon>Arcellidae</taxon>
        <taxon>Arcella</taxon>
    </lineage>
</organism>
<proteinExistence type="predicted"/>
<dbReference type="CDD" id="cd07821">
    <property type="entry name" value="PYR_PYL_RCAR_like"/>
    <property type="match status" value="1"/>
</dbReference>
<dbReference type="SUPFAM" id="SSF55961">
    <property type="entry name" value="Bet v1-like"/>
    <property type="match status" value="1"/>
</dbReference>
<evidence type="ECO:0008006" key="2">
    <source>
        <dbReference type="Google" id="ProtNLM"/>
    </source>
</evidence>
<accession>A0A6B2LPU6</accession>
<dbReference type="InterPro" id="IPR019587">
    <property type="entry name" value="Polyketide_cyclase/dehydratase"/>
</dbReference>
<dbReference type="InterPro" id="IPR023393">
    <property type="entry name" value="START-like_dom_sf"/>
</dbReference>
<dbReference type="AlphaFoldDB" id="A0A6B2LPU6"/>
<reference evidence="1" key="1">
    <citation type="journal article" date="2020" name="J. Eukaryot. Microbiol.">
        <title>De novo Sequencing, Assembly and Annotation of the Transcriptome for the Free-Living Testate Amoeba Arcella intermedia.</title>
        <authorList>
            <person name="Ribeiro G.M."/>
            <person name="Porfirio-Sousa A.L."/>
            <person name="Maurer-Alcala X.X."/>
            <person name="Katz L.A."/>
            <person name="Lahr D.J.G."/>
        </authorList>
    </citation>
    <scope>NUCLEOTIDE SEQUENCE</scope>
</reference>
<dbReference type="PANTHER" id="PTHR39332">
    <property type="entry name" value="BLL4707 PROTEIN"/>
    <property type="match status" value="1"/>
</dbReference>
<sequence>MSTRAFASAIIPAPIDQVWAVLRDFTSPAKLFKTVESVKMEGDAASTQVGAVRVVKFANVEVVKRQQLLELSDLHYRIVWETSPTESVSEVAAHITTVQLYRVTENNSTYVSWAADFSSDAIGKFVVQEQADYAANLADVKAFFQK</sequence>
<dbReference type="PANTHER" id="PTHR39332:SF7">
    <property type="entry name" value="SRPBCC FAMILY PROTEIN"/>
    <property type="match status" value="1"/>
</dbReference>
<name>A0A6B2LPU6_9EUKA</name>
<dbReference type="EMBL" id="GIBP01009908">
    <property type="protein sequence ID" value="NDV38877.1"/>
    <property type="molecule type" value="Transcribed_RNA"/>
</dbReference>
<protein>
    <recommendedName>
        <fullName evidence="2">Bet v I/Major latex protein domain-containing protein</fullName>
    </recommendedName>
</protein>
<dbReference type="Gene3D" id="3.30.530.20">
    <property type="match status" value="1"/>
</dbReference>
<dbReference type="Pfam" id="PF10604">
    <property type="entry name" value="Polyketide_cyc2"/>
    <property type="match status" value="1"/>
</dbReference>